<reference evidence="2 3" key="1">
    <citation type="submission" date="2015-11" db="EMBL/GenBank/DDBJ databases">
        <title>Genomic analysis of 38 Legionella species identifies large and diverse effector repertoires.</title>
        <authorList>
            <person name="Burstein D."/>
            <person name="Amaro F."/>
            <person name="Zusman T."/>
            <person name="Lifshitz Z."/>
            <person name="Cohen O."/>
            <person name="Gilbert J.A."/>
            <person name="Pupko T."/>
            <person name="Shuman H.A."/>
            <person name="Segal G."/>
        </authorList>
    </citation>
    <scope>NUCLEOTIDE SEQUENCE [LARGE SCALE GENOMIC DNA]</scope>
    <source>
        <strain evidence="2 3">ATCC 49655</strain>
    </source>
</reference>
<accession>A0A0W0Z7F2</accession>
<sequence length="429" mass="48254">MSLTINELRALIQSAKQQLVASAETWLNTQGEINPPVRFEHWLDALRAPDSDALQRALQSKNFPLIREDLTHGSGSELILDTQPWMGALQVLLRQDSLPTRTGVAINLDAQTMSEPSRSFSQELVNSVLQYSEHAQPTEKKVYRPVSHMQQTPILIQIARITTLMGQLHQMESCLEVIQPQVDLRALQLTQAMIMSITVNEWRFVEPGVDTVNAYEQRLQLVRDQLMKVQQINLPNLTLFAKQISIQVSQFAQTLQFFTESLNEAFSSEQDNRSWLIKMLTYHPWHGMIHGLAVTLFGSRHVTHSNEGALEVDPATLSDLNAQLQQNLREPLVNLSTEYATLTQSVISELSAGQERVDNMRDNLNHVARQGLARLFALRTPTAILGPYGFFQRIHALAHTTPVSRGLLWEDQPGETQSRGLSLSGGSDE</sequence>
<dbReference type="OrthoDB" id="5653624at2"/>
<proteinExistence type="predicted"/>
<organism evidence="2 3">
    <name type="scientific">Legionella shakespearei DSM 23087</name>
    <dbReference type="NCBI Taxonomy" id="1122169"/>
    <lineage>
        <taxon>Bacteria</taxon>
        <taxon>Pseudomonadati</taxon>
        <taxon>Pseudomonadota</taxon>
        <taxon>Gammaproteobacteria</taxon>
        <taxon>Legionellales</taxon>
        <taxon>Legionellaceae</taxon>
        <taxon>Legionella</taxon>
    </lineage>
</organism>
<feature type="region of interest" description="Disordered" evidence="1">
    <location>
        <begin position="410"/>
        <end position="429"/>
    </location>
</feature>
<protein>
    <submittedName>
        <fullName evidence="2">Uncharacterized protein</fullName>
    </submittedName>
</protein>
<evidence type="ECO:0000256" key="1">
    <source>
        <dbReference type="SAM" id="MobiDB-lite"/>
    </source>
</evidence>
<dbReference type="eggNOG" id="ENOG5031EE6">
    <property type="taxonomic scope" value="Bacteria"/>
</dbReference>
<gene>
    <name evidence="2" type="ORF">Lsha_0425</name>
</gene>
<dbReference type="EMBL" id="LNYW01000016">
    <property type="protein sequence ID" value="KTD65056.1"/>
    <property type="molecule type" value="Genomic_DNA"/>
</dbReference>
<feature type="compositionally biased region" description="Polar residues" evidence="1">
    <location>
        <begin position="414"/>
        <end position="429"/>
    </location>
</feature>
<comment type="caution">
    <text evidence="2">The sequence shown here is derived from an EMBL/GenBank/DDBJ whole genome shotgun (WGS) entry which is preliminary data.</text>
</comment>
<dbReference type="PATRIC" id="fig|1122169.6.peg.483"/>
<name>A0A0W0Z7F2_9GAMM</name>
<evidence type="ECO:0000313" key="3">
    <source>
        <dbReference type="Proteomes" id="UP000054600"/>
    </source>
</evidence>
<dbReference type="Proteomes" id="UP000054600">
    <property type="component" value="Unassembled WGS sequence"/>
</dbReference>
<evidence type="ECO:0000313" key="2">
    <source>
        <dbReference type="EMBL" id="KTD65056.1"/>
    </source>
</evidence>
<dbReference type="AlphaFoldDB" id="A0A0W0Z7F2"/>
<dbReference type="RefSeq" id="WP_018578430.1">
    <property type="nucleotide sequence ID" value="NZ_KB892435.1"/>
</dbReference>
<keyword evidence="3" id="KW-1185">Reference proteome</keyword>